<organism evidence="2">
    <name type="scientific">Solanum chacoense</name>
    <name type="common">Chaco potato</name>
    <dbReference type="NCBI Taxonomy" id="4108"/>
    <lineage>
        <taxon>Eukaryota</taxon>
        <taxon>Viridiplantae</taxon>
        <taxon>Streptophyta</taxon>
        <taxon>Embryophyta</taxon>
        <taxon>Tracheophyta</taxon>
        <taxon>Spermatophyta</taxon>
        <taxon>Magnoliopsida</taxon>
        <taxon>eudicotyledons</taxon>
        <taxon>Gunneridae</taxon>
        <taxon>Pentapetalae</taxon>
        <taxon>asterids</taxon>
        <taxon>lamiids</taxon>
        <taxon>Solanales</taxon>
        <taxon>Solanaceae</taxon>
        <taxon>Solanoideae</taxon>
        <taxon>Solaneae</taxon>
        <taxon>Solanum</taxon>
    </lineage>
</organism>
<feature type="compositionally biased region" description="Polar residues" evidence="1">
    <location>
        <begin position="55"/>
        <end position="65"/>
    </location>
</feature>
<dbReference type="AlphaFoldDB" id="A0A0V0H6Z0"/>
<proteinExistence type="predicted"/>
<sequence>MSLNTFKETLKPCTSQSFSQSSSTSYNFETKYVNPRKPPKSSLSQQLLRLEDHTSLIQNQPQTPKKQNHFDLKRKYEKSEEEEVVGEEEEKGIGFGRPKLDSLLLDQAGPYEPLVLSSLGEKSLVQVIFHRPVSSRFNFYDHLFNYLFYFIYLKA</sequence>
<name>A0A0V0H6Z0_SOLCH</name>
<evidence type="ECO:0000256" key="1">
    <source>
        <dbReference type="SAM" id="MobiDB-lite"/>
    </source>
</evidence>
<protein>
    <submittedName>
        <fullName evidence="2">Putative ovule protein</fullName>
    </submittedName>
</protein>
<evidence type="ECO:0000313" key="2">
    <source>
        <dbReference type="EMBL" id="JAP15227.1"/>
    </source>
</evidence>
<reference evidence="2" key="1">
    <citation type="submission" date="2015-12" db="EMBL/GenBank/DDBJ databases">
        <title>Gene expression during late stages of embryo sac development: a critical building block for successful pollen-pistil interactions.</title>
        <authorList>
            <person name="Liu Y."/>
            <person name="Joly V."/>
            <person name="Sabar M."/>
            <person name="Matton D.P."/>
        </authorList>
    </citation>
    <scope>NUCLEOTIDE SEQUENCE</scope>
</reference>
<dbReference type="EMBL" id="GEDG01025468">
    <property type="protein sequence ID" value="JAP15227.1"/>
    <property type="molecule type" value="Transcribed_RNA"/>
</dbReference>
<feature type="compositionally biased region" description="Basic and acidic residues" evidence="1">
    <location>
        <begin position="68"/>
        <end position="78"/>
    </location>
</feature>
<feature type="region of interest" description="Disordered" evidence="1">
    <location>
        <begin position="1"/>
        <end position="91"/>
    </location>
</feature>
<accession>A0A0V0H6Z0</accession>
<feature type="compositionally biased region" description="Acidic residues" evidence="1">
    <location>
        <begin position="79"/>
        <end position="90"/>
    </location>
</feature>
<feature type="compositionally biased region" description="Low complexity" evidence="1">
    <location>
        <begin position="14"/>
        <end position="25"/>
    </location>
</feature>